<organism evidence="7 8">
    <name type="scientific">Lujinxingia litoralis</name>
    <dbReference type="NCBI Taxonomy" id="2211119"/>
    <lineage>
        <taxon>Bacteria</taxon>
        <taxon>Deltaproteobacteria</taxon>
        <taxon>Bradymonadales</taxon>
        <taxon>Lujinxingiaceae</taxon>
        <taxon>Lujinxingia</taxon>
    </lineage>
</organism>
<dbReference type="InterPro" id="IPR027417">
    <property type="entry name" value="P-loop_NTPase"/>
</dbReference>
<sequence length="853" mass="93738">MRGGLEDPTSGGVLHLPVDEIRDAFLEALGEHSRHILTAPTGSGKSTRLPLWLAEHTGKAVLVVEPRRVACRSLAGFLAEQRGEKVGASVGYRVRFDDRSSPETRVLFATTGIALRMLRERDGERERFGAVLIDEFHERGWEVDVLCAALLRAQAQGRFEGQVVLTSATVDAREIAAGIDARVHQASGRTYPVEICYAEDVPAPTGEGLAARVRDALVRRLGAEGDDGGDVLVFLPGKREIQAAEDALQGLAREHELELVPVHGGLPVEQLQRAFKASAPRRRVFLATNVAETSVTLPGVTLVLDGGLARMRVHRGGRSALALVPVAEASMDQRAGRAGRVRAGRCVRLWSARYQAREHAAPEIERIELDDVLLAAASVGLEGPELLGAPWISPPPEFAVETARARLRRAGALTAEGRLTELGHQLAAMPVSGAEGRLLIDPPEALAATLCDLVAILQRGRDLLLPEHLLGARRQEVREQRRELFEGVGDEVSLQLVTLRRGDNRRHGLHAAAVQETRQVARSLRERLGVKRLEPVGDPDLASSQELVRYALTRIEESAFVVRKRALKRRIKGRGARGKAEPWGNGEIELVVWPFESPGLGQGQESPPDPVAGVILDTFWIGDDGTGVRGSGKMVLPCTYQDLVDAGVGQRQVGEVRAGERGGAPFVRAQVQRELAGVVLSSREEALQGEELWEAAAAAILEGRMMKPAGEMVLDDLHIWGVLADWPEIDRSWEGRQGPAPPQDYLRERLRQLGVEREGDLLLVEPGDLRPELEDELQIHRFDLEPLREEFPRVWEYLGFRYHCRVSALAQRVTMTPMDKKSARAADPKASVLPRFRGFRVRYKNASRVLDLR</sequence>
<dbReference type="PROSITE" id="PS51194">
    <property type="entry name" value="HELICASE_CTER"/>
    <property type="match status" value="1"/>
</dbReference>
<evidence type="ECO:0008006" key="9">
    <source>
        <dbReference type="Google" id="ProtNLM"/>
    </source>
</evidence>
<gene>
    <name evidence="7" type="ORF">DL240_18385</name>
</gene>
<keyword evidence="3" id="KW-0347">Helicase</keyword>
<accession>A0A328C320</accession>
<evidence type="ECO:0000313" key="8">
    <source>
        <dbReference type="Proteomes" id="UP000249169"/>
    </source>
</evidence>
<evidence type="ECO:0000256" key="1">
    <source>
        <dbReference type="ARBA" id="ARBA00022741"/>
    </source>
</evidence>
<dbReference type="SMART" id="SM00847">
    <property type="entry name" value="HA2"/>
    <property type="match status" value="1"/>
</dbReference>
<dbReference type="InterPro" id="IPR007502">
    <property type="entry name" value="Helicase-assoc_dom"/>
</dbReference>
<keyword evidence="8" id="KW-1185">Reference proteome</keyword>
<dbReference type="InterPro" id="IPR011545">
    <property type="entry name" value="DEAD/DEAH_box_helicase_dom"/>
</dbReference>
<dbReference type="SUPFAM" id="SSF52540">
    <property type="entry name" value="P-loop containing nucleoside triphosphate hydrolases"/>
    <property type="match status" value="1"/>
</dbReference>
<dbReference type="Pfam" id="PF04408">
    <property type="entry name" value="WHD_HA2"/>
    <property type="match status" value="1"/>
</dbReference>
<dbReference type="GO" id="GO:0003676">
    <property type="term" value="F:nucleic acid binding"/>
    <property type="evidence" value="ECO:0007669"/>
    <property type="project" value="InterPro"/>
</dbReference>
<dbReference type="AlphaFoldDB" id="A0A328C320"/>
<proteinExistence type="predicted"/>
<evidence type="ECO:0000259" key="6">
    <source>
        <dbReference type="PROSITE" id="PS51194"/>
    </source>
</evidence>
<keyword evidence="2" id="KW-0378">Hydrolase</keyword>
<comment type="caution">
    <text evidence="7">The sequence shown here is derived from an EMBL/GenBank/DDBJ whole genome shotgun (WGS) entry which is preliminary data.</text>
</comment>
<keyword evidence="4" id="KW-0067">ATP-binding</keyword>
<dbReference type="GO" id="GO:0004386">
    <property type="term" value="F:helicase activity"/>
    <property type="evidence" value="ECO:0007669"/>
    <property type="project" value="UniProtKB-KW"/>
</dbReference>
<feature type="domain" description="Helicase C-terminal" evidence="6">
    <location>
        <begin position="217"/>
        <end position="380"/>
    </location>
</feature>
<dbReference type="Gene3D" id="3.40.50.300">
    <property type="entry name" value="P-loop containing nucleotide triphosphate hydrolases"/>
    <property type="match status" value="2"/>
</dbReference>
<dbReference type="Pfam" id="PF00271">
    <property type="entry name" value="Helicase_C"/>
    <property type="match status" value="1"/>
</dbReference>
<dbReference type="SMART" id="SM00490">
    <property type="entry name" value="HELICc"/>
    <property type="match status" value="1"/>
</dbReference>
<keyword evidence="1" id="KW-0547">Nucleotide-binding</keyword>
<dbReference type="Gene3D" id="1.20.120.1080">
    <property type="match status" value="1"/>
</dbReference>
<dbReference type="InterPro" id="IPR014001">
    <property type="entry name" value="Helicase_ATP-bd"/>
</dbReference>
<dbReference type="EMBL" id="QHKO01000013">
    <property type="protein sequence ID" value="RAL20187.1"/>
    <property type="molecule type" value="Genomic_DNA"/>
</dbReference>
<dbReference type="PANTHER" id="PTHR43519:SF1">
    <property type="entry name" value="ATP-DEPENDENT RNA HELICASE HRPB"/>
    <property type="match status" value="1"/>
</dbReference>
<dbReference type="CDD" id="cd17917">
    <property type="entry name" value="DEXHc_RHA-like"/>
    <property type="match status" value="1"/>
</dbReference>
<evidence type="ECO:0000256" key="3">
    <source>
        <dbReference type="ARBA" id="ARBA00022806"/>
    </source>
</evidence>
<evidence type="ECO:0000256" key="4">
    <source>
        <dbReference type="ARBA" id="ARBA00022840"/>
    </source>
</evidence>
<dbReference type="SMART" id="SM00487">
    <property type="entry name" value="DEXDc"/>
    <property type="match status" value="1"/>
</dbReference>
<dbReference type="PANTHER" id="PTHR43519">
    <property type="entry name" value="ATP-DEPENDENT RNA HELICASE HRPB"/>
    <property type="match status" value="1"/>
</dbReference>
<reference evidence="7 8" key="1">
    <citation type="submission" date="2018-05" db="EMBL/GenBank/DDBJ databases">
        <title>Lujinxingia marina gen. nov. sp. nov., a new facultative anaerobic member of the class Deltaproteobacteria, and proposal of Lujinxingaceae fam. nov.</title>
        <authorList>
            <person name="Li C.-M."/>
        </authorList>
    </citation>
    <scope>NUCLEOTIDE SEQUENCE [LARGE SCALE GENOMIC DNA]</scope>
    <source>
        <strain evidence="7 8">B210</strain>
    </source>
</reference>
<dbReference type="PROSITE" id="PS51192">
    <property type="entry name" value="HELICASE_ATP_BIND_1"/>
    <property type="match status" value="1"/>
</dbReference>
<dbReference type="InterPro" id="IPR048333">
    <property type="entry name" value="HA2_WH"/>
</dbReference>
<evidence type="ECO:0000259" key="5">
    <source>
        <dbReference type="PROSITE" id="PS51192"/>
    </source>
</evidence>
<dbReference type="GO" id="GO:0005524">
    <property type="term" value="F:ATP binding"/>
    <property type="evidence" value="ECO:0007669"/>
    <property type="project" value="UniProtKB-KW"/>
</dbReference>
<evidence type="ECO:0000313" key="7">
    <source>
        <dbReference type="EMBL" id="RAL20187.1"/>
    </source>
</evidence>
<dbReference type="InterPro" id="IPR001650">
    <property type="entry name" value="Helicase_C-like"/>
</dbReference>
<dbReference type="Pfam" id="PF00270">
    <property type="entry name" value="DEAD"/>
    <property type="match status" value="1"/>
</dbReference>
<feature type="domain" description="Helicase ATP-binding" evidence="5">
    <location>
        <begin position="26"/>
        <end position="188"/>
    </location>
</feature>
<protein>
    <recommendedName>
        <fullName evidence="9">ATP-dependent helicase HrpB</fullName>
    </recommendedName>
</protein>
<evidence type="ECO:0000256" key="2">
    <source>
        <dbReference type="ARBA" id="ARBA00022801"/>
    </source>
</evidence>
<dbReference type="Proteomes" id="UP000249169">
    <property type="component" value="Unassembled WGS sequence"/>
</dbReference>
<dbReference type="GO" id="GO:0016787">
    <property type="term" value="F:hydrolase activity"/>
    <property type="evidence" value="ECO:0007669"/>
    <property type="project" value="UniProtKB-KW"/>
</dbReference>
<dbReference type="CDD" id="cd18791">
    <property type="entry name" value="SF2_C_RHA"/>
    <property type="match status" value="1"/>
</dbReference>
<name>A0A328C320_9DELT</name>